<keyword evidence="3" id="KW-1185">Reference proteome</keyword>
<feature type="transmembrane region" description="Helical" evidence="1">
    <location>
        <begin position="60"/>
        <end position="81"/>
    </location>
</feature>
<keyword evidence="1" id="KW-0812">Transmembrane</keyword>
<dbReference type="RefSeq" id="XP_046017016.1">
    <property type="nucleotide sequence ID" value="XM_046163281.1"/>
</dbReference>
<keyword evidence="1" id="KW-0472">Membrane</keyword>
<dbReference type="Proteomes" id="UP000756346">
    <property type="component" value="Unassembled WGS sequence"/>
</dbReference>
<accession>A0A9P8YEC3</accession>
<comment type="caution">
    <text evidence="2">The sequence shown here is derived from an EMBL/GenBank/DDBJ whole genome shotgun (WGS) entry which is preliminary data.</text>
</comment>
<name>A0A9P8YEC3_9PEZI</name>
<organism evidence="2 3">
    <name type="scientific">Microdochium trichocladiopsis</name>
    <dbReference type="NCBI Taxonomy" id="1682393"/>
    <lineage>
        <taxon>Eukaryota</taxon>
        <taxon>Fungi</taxon>
        <taxon>Dikarya</taxon>
        <taxon>Ascomycota</taxon>
        <taxon>Pezizomycotina</taxon>
        <taxon>Sordariomycetes</taxon>
        <taxon>Xylariomycetidae</taxon>
        <taxon>Xylariales</taxon>
        <taxon>Microdochiaceae</taxon>
        <taxon>Microdochium</taxon>
    </lineage>
</organism>
<evidence type="ECO:0000313" key="3">
    <source>
        <dbReference type="Proteomes" id="UP000756346"/>
    </source>
</evidence>
<dbReference type="AlphaFoldDB" id="A0A9P8YEC3"/>
<dbReference type="EMBL" id="JAGTJQ010000002">
    <property type="protein sequence ID" value="KAH7037895.1"/>
    <property type="molecule type" value="Genomic_DNA"/>
</dbReference>
<protein>
    <submittedName>
        <fullName evidence="2">Uncharacterized protein</fullName>
    </submittedName>
</protein>
<evidence type="ECO:0000313" key="2">
    <source>
        <dbReference type="EMBL" id="KAH7037895.1"/>
    </source>
</evidence>
<keyword evidence="1" id="KW-1133">Transmembrane helix</keyword>
<dbReference type="GeneID" id="70192827"/>
<evidence type="ECO:0000256" key="1">
    <source>
        <dbReference type="SAM" id="Phobius"/>
    </source>
</evidence>
<proteinExistence type="predicted"/>
<reference evidence="2" key="1">
    <citation type="journal article" date="2021" name="Nat. Commun.">
        <title>Genetic determinants of endophytism in the Arabidopsis root mycobiome.</title>
        <authorList>
            <person name="Mesny F."/>
            <person name="Miyauchi S."/>
            <person name="Thiergart T."/>
            <person name="Pickel B."/>
            <person name="Atanasova L."/>
            <person name="Karlsson M."/>
            <person name="Huettel B."/>
            <person name="Barry K.W."/>
            <person name="Haridas S."/>
            <person name="Chen C."/>
            <person name="Bauer D."/>
            <person name="Andreopoulos W."/>
            <person name="Pangilinan J."/>
            <person name="LaButti K."/>
            <person name="Riley R."/>
            <person name="Lipzen A."/>
            <person name="Clum A."/>
            <person name="Drula E."/>
            <person name="Henrissat B."/>
            <person name="Kohler A."/>
            <person name="Grigoriev I.V."/>
            <person name="Martin F.M."/>
            <person name="Hacquard S."/>
        </authorList>
    </citation>
    <scope>NUCLEOTIDE SEQUENCE</scope>
    <source>
        <strain evidence="2">MPI-CAGE-CH-0230</strain>
    </source>
</reference>
<gene>
    <name evidence="2" type="ORF">B0I36DRAFT_72561</name>
</gene>
<sequence length="107" mass="11896">MFLYFHLVASLPMVKISLFFFSWARLPVCPARLSLGVSVELPRGEIYSFTDLTRGALAGAAAAAVVVVDVVVVVTFGSVFVHVMITHEYYNTAEPDFNSHTRVEWDK</sequence>